<organism evidence="2 3">
    <name type="scientific">Rathayibacter caricis DSM 15933</name>
    <dbReference type="NCBI Taxonomy" id="1328867"/>
    <lineage>
        <taxon>Bacteria</taxon>
        <taxon>Bacillati</taxon>
        <taxon>Actinomycetota</taxon>
        <taxon>Actinomycetes</taxon>
        <taxon>Micrococcales</taxon>
        <taxon>Microbacteriaceae</taxon>
        <taxon>Rathayibacter</taxon>
    </lineage>
</organism>
<sequence length="88" mass="9336">MLVGRGCPVADAGRAAGEGLSRSSAGLDTPLRGYSTSKHSLLMERLRSGSVLLIERLRSGSALLMERLRSGSALLIERLRSGSVLLIE</sequence>
<evidence type="ECO:0000313" key="3">
    <source>
        <dbReference type="Proteomes" id="UP000241085"/>
    </source>
</evidence>
<comment type="caution">
    <text evidence="2">The sequence shown here is derived from an EMBL/GenBank/DDBJ whole genome shotgun (WGS) entry which is preliminary data.</text>
</comment>
<name>A0A2T4UQQ2_9MICO</name>
<evidence type="ECO:0000256" key="1">
    <source>
        <dbReference type="SAM" id="MobiDB-lite"/>
    </source>
</evidence>
<accession>A0A2T4UQQ2</accession>
<dbReference type="EMBL" id="PZPL01000001">
    <property type="protein sequence ID" value="PTL71860.1"/>
    <property type="molecule type" value="Genomic_DNA"/>
</dbReference>
<protein>
    <submittedName>
        <fullName evidence="2">Uncharacterized protein</fullName>
    </submittedName>
</protein>
<dbReference type="Proteomes" id="UP000241085">
    <property type="component" value="Unassembled WGS sequence"/>
</dbReference>
<dbReference type="RefSeq" id="WP_107573674.1">
    <property type="nucleotide sequence ID" value="NZ_PZPL01000001.1"/>
</dbReference>
<proteinExistence type="predicted"/>
<dbReference type="AlphaFoldDB" id="A0A2T4UQQ2"/>
<evidence type="ECO:0000313" key="2">
    <source>
        <dbReference type="EMBL" id="PTL71860.1"/>
    </source>
</evidence>
<gene>
    <name evidence="2" type="ORF">C1I63_02705</name>
</gene>
<reference evidence="2 3" key="1">
    <citation type="submission" date="2018-03" db="EMBL/GenBank/DDBJ databases">
        <title>Bacteriophage NCPPB3778 and a type I-E CRISPR drive the evolution of the US Biological Select Agent, Rathayibacter toxicus.</title>
        <authorList>
            <person name="Davis E.W.II."/>
            <person name="Tabima J.F."/>
            <person name="Weisberg A.J."/>
            <person name="Dantas Lopes L."/>
            <person name="Wiseman M.S."/>
            <person name="Wiseman M.S."/>
            <person name="Pupko T."/>
            <person name="Belcher M.S."/>
            <person name="Sechler A.J."/>
            <person name="Tancos M.A."/>
            <person name="Schroeder B.K."/>
            <person name="Murray T.D."/>
            <person name="Luster D.G."/>
            <person name="Schneider W.L."/>
            <person name="Rogers E."/>
            <person name="Andreote F.D."/>
            <person name="Grunwald N.J."/>
            <person name="Putnam M.L."/>
            <person name="Chang J.H."/>
        </authorList>
    </citation>
    <scope>NUCLEOTIDE SEQUENCE [LARGE SCALE GENOMIC DNA]</scope>
    <source>
        <strain evidence="2 3">DSM 15933</strain>
    </source>
</reference>
<feature type="region of interest" description="Disordered" evidence="1">
    <location>
        <begin position="1"/>
        <end position="31"/>
    </location>
</feature>
<keyword evidence="3" id="KW-1185">Reference proteome</keyword>